<keyword evidence="2 11" id="KW-0436">Ligase</keyword>
<comment type="function">
    <text evidence="7">Catalyzes the attachment of isoleucine to tRNA(Ile). As IleRS can inadvertently accommodate and process structurally similar amino acids such as valine, to avoid such errors it has two additional distinct tRNA(Ile)-dependent editing activities. One activity is designated as 'pretransfer' editing and involves the hydrolysis of activated Val-AMP. The other activity is designated 'posttransfer' editing and involves deacylation of mischarged Val-tRNA(Ile).</text>
</comment>
<dbReference type="SUPFAM" id="SSF53254">
    <property type="entry name" value="Phosphoglycerate mutase-like"/>
    <property type="match status" value="1"/>
</dbReference>
<dbReference type="PANTHER" id="PTHR42780:SF1">
    <property type="entry name" value="ISOLEUCINE--TRNA LIGASE, CYTOPLASMIC"/>
    <property type="match status" value="1"/>
</dbReference>
<keyword evidence="6" id="KW-0030">Aminoacyl-tRNA synthetase</keyword>
<feature type="domain" description="Aminoacyl-tRNA synthetase class Ia" evidence="9">
    <location>
        <begin position="604"/>
        <end position="693"/>
    </location>
</feature>
<accession>A0A2M7TG27</accession>
<dbReference type="Gene3D" id="1.10.730.10">
    <property type="entry name" value="Isoleucyl-tRNA Synthetase, Domain 1"/>
    <property type="match status" value="1"/>
</dbReference>
<evidence type="ECO:0000256" key="5">
    <source>
        <dbReference type="ARBA" id="ARBA00022917"/>
    </source>
</evidence>
<evidence type="ECO:0000256" key="7">
    <source>
        <dbReference type="ARBA" id="ARBA00025217"/>
    </source>
</evidence>
<dbReference type="EMBL" id="PFNM01000046">
    <property type="protein sequence ID" value="PIZ44499.1"/>
    <property type="molecule type" value="Genomic_DNA"/>
</dbReference>
<dbReference type="Pfam" id="PF00300">
    <property type="entry name" value="His_Phos_1"/>
    <property type="match status" value="1"/>
</dbReference>
<evidence type="ECO:0000256" key="8">
    <source>
        <dbReference type="ARBA" id="ARBA00048359"/>
    </source>
</evidence>
<evidence type="ECO:0000256" key="3">
    <source>
        <dbReference type="ARBA" id="ARBA00022741"/>
    </source>
</evidence>
<evidence type="ECO:0000313" key="11">
    <source>
        <dbReference type="EMBL" id="PIZ44499.1"/>
    </source>
</evidence>
<dbReference type="SUPFAM" id="SSF52374">
    <property type="entry name" value="Nucleotidylyl transferase"/>
    <property type="match status" value="1"/>
</dbReference>
<dbReference type="SUPFAM" id="SSF47323">
    <property type="entry name" value="Anticodon-binding domain of a subclass of class I aminoacyl-tRNA synthetases"/>
    <property type="match status" value="1"/>
</dbReference>
<comment type="catalytic activity">
    <reaction evidence="8">
        <text>tRNA(Ile) + L-isoleucine + ATP = L-isoleucyl-tRNA(Ile) + AMP + diphosphate</text>
        <dbReference type="Rhea" id="RHEA:11060"/>
        <dbReference type="Rhea" id="RHEA-COMP:9666"/>
        <dbReference type="Rhea" id="RHEA-COMP:9695"/>
        <dbReference type="ChEBI" id="CHEBI:30616"/>
        <dbReference type="ChEBI" id="CHEBI:33019"/>
        <dbReference type="ChEBI" id="CHEBI:58045"/>
        <dbReference type="ChEBI" id="CHEBI:78442"/>
        <dbReference type="ChEBI" id="CHEBI:78528"/>
        <dbReference type="ChEBI" id="CHEBI:456215"/>
        <dbReference type="EC" id="6.1.1.5"/>
    </reaction>
</comment>
<dbReference type="InterPro" id="IPR014729">
    <property type="entry name" value="Rossmann-like_a/b/a_fold"/>
</dbReference>
<feature type="domain" description="Methionyl/Valyl/Leucyl/Isoleucyl-tRNA synthetase anticodon-binding" evidence="10">
    <location>
        <begin position="741"/>
        <end position="911"/>
    </location>
</feature>
<dbReference type="SUPFAM" id="SSF50677">
    <property type="entry name" value="ValRS/IleRS/LeuRS editing domain"/>
    <property type="match status" value="1"/>
</dbReference>
<keyword evidence="5" id="KW-0648">Protein biosynthesis</keyword>
<dbReference type="GO" id="GO:0000049">
    <property type="term" value="F:tRNA binding"/>
    <property type="evidence" value="ECO:0007669"/>
    <property type="project" value="InterPro"/>
</dbReference>
<dbReference type="Gene3D" id="3.40.50.620">
    <property type="entry name" value="HUPs"/>
    <property type="match status" value="1"/>
</dbReference>
<dbReference type="GO" id="GO:0006428">
    <property type="term" value="P:isoleucyl-tRNA aminoacylation"/>
    <property type="evidence" value="ECO:0007669"/>
    <property type="project" value="InterPro"/>
</dbReference>
<evidence type="ECO:0000256" key="2">
    <source>
        <dbReference type="ARBA" id="ARBA00022598"/>
    </source>
</evidence>
<proteinExistence type="predicted"/>
<dbReference type="InterPro" id="IPR013155">
    <property type="entry name" value="M/V/L/I-tRNA-synth_anticd-bd"/>
</dbReference>
<dbReference type="InterPro" id="IPR009008">
    <property type="entry name" value="Val/Leu/Ile-tRNA-synth_edit"/>
</dbReference>
<dbReference type="Pfam" id="PF08264">
    <property type="entry name" value="Anticodon_1"/>
    <property type="match status" value="1"/>
</dbReference>
<dbReference type="Gene3D" id="3.90.740.10">
    <property type="entry name" value="Valyl/Leucyl/Isoleucyl-tRNA synthetase, editing domain"/>
    <property type="match status" value="1"/>
</dbReference>
<sequence length="1045" mass="120542">MHICPRCETTLSNFEVTQNYKDIEDSAVTLKFKLVDEPNTFILAWTTTAWTLPGNVALAVNRNVDYVKMLLKNFSGISDGVYIFSKKDYENYQGMVEAEKKKNNKVSAKILEEFKGEKLIGKNYQPLFDYYAKDKKLVNRENGWKIYPADFVNIEEGTGIVHIAPAFGAEDMELGQKFNLPFVQHVGMDGKIKQEVKDFAGLRAKSKENTRETDEKIIKFLSDKNSVFGYEKVVHSYPHCWRCETPLLNYAASSWFVKVMAVKNALIKNNQKINWLPAHVKDGRFGQWLKDARDWAISRSRFWGSPLPVWECKKCGKLKVVGSVEEIKKNSETSGNKYFVMRHGESENNLFNVVSSDYKNKHHLTEKGKREVKDSLKKLRGVDLIFSSDFVRTKETAEIAAKQLRIKKIFYDKRLREVNAGILNNRPTREYGEYFSSNEEKFIKPAPKGENLTDLKNRTADFIYDIEKKYSGKNILIISHEYPIWLLFVGAEGADAKKAIEMKSKKDKFIKTGEIKNLKFVPLPHNKNFELDLHRPYIDKVEFICGCGGKMKRIEDVFDCWFESGSMPYGQSHYPFAFAKNQKSKIPCLPAGRKNQKLGKLLKKMGFPAEFIAEGMDQTRGWFYTLLVLSTALFNKPAYKNVIVNGIILAENGQKMSKRLKNYPDPMELVSRYGADSLRLYLLSSSVVAGENLNFSEKGVDEIYKKMILRLWNIYKFYELYADSSKIQNTKYKIQNTNILDKWIIARLEQLKQEVSNSLGKYELDKAVRPLGGFIDDFSTWYIRRSRDRFVARRLTQTGRGLTQKDIEQDKNSAINTTHFVLSEFSKILAPFAPFVAEAIYKNLKSLPCRQTGQILNLKFCESVHLEKWPNLDKKLIDKKLINSMVEIRRIASLALELRTKAGIKVRQPLSELRIKDLELRNKKELLKILADEINVKKVIFDSKIKQEIELDIKITPELKTEGLLREAARAIQDLRKEAGLLPKDKINLWLEIPAEIRSAIDKNISEFKEKICAKNIYFSRTDKFDAETETKIDNSQIWAGIKKV</sequence>
<evidence type="ECO:0000256" key="4">
    <source>
        <dbReference type="ARBA" id="ARBA00022840"/>
    </source>
</evidence>
<organism evidence="11 12">
    <name type="scientific">Candidatus Wolfebacteria bacterium CG_4_10_14_0_2_um_filter_39_18</name>
    <dbReference type="NCBI Taxonomy" id="1975061"/>
    <lineage>
        <taxon>Bacteria</taxon>
        <taxon>Candidatus Wolfeibacteriota</taxon>
    </lineage>
</organism>
<gene>
    <name evidence="11" type="ORF">COY31_02520</name>
</gene>
<evidence type="ECO:0000256" key="6">
    <source>
        <dbReference type="ARBA" id="ARBA00023146"/>
    </source>
</evidence>
<evidence type="ECO:0000259" key="10">
    <source>
        <dbReference type="Pfam" id="PF08264"/>
    </source>
</evidence>
<dbReference type="InterPro" id="IPR033709">
    <property type="entry name" value="Anticodon_Ile_ABEc"/>
</dbReference>
<reference evidence="12" key="1">
    <citation type="submission" date="2017-09" db="EMBL/GenBank/DDBJ databases">
        <title>Depth-based differentiation of microbial function through sediment-hosted aquifers and enrichment of novel symbionts in the deep terrestrial subsurface.</title>
        <authorList>
            <person name="Probst A.J."/>
            <person name="Ladd B."/>
            <person name="Jarett J.K."/>
            <person name="Geller-Mcgrath D.E."/>
            <person name="Sieber C.M.K."/>
            <person name="Emerson J.B."/>
            <person name="Anantharaman K."/>
            <person name="Thomas B.C."/>
            <person name="Malmstrom R."/>
            <person name="Stieglmeier M."/>
            <person name="Klingl A."/>
            <person name="Woyke T."/>
            <person name="Ryan C.M."/>
            <person name="Banfield J.F."/>
        </authorList>
    </citation>
    <scope>NUCLEOTIDE SEQUENCE [LARGE SCALE GENOMIC DNA]</scope>
</reference>
<dbReference type="GO" id="GO:0004822">
    <property type="term" value="F:isoleucine-tRNA ligase activity"/>
    <property type="evidence" value="ECO:0007669"/>
    <property type="project" value="UniProtKB-EC"/>
</dbReference>
<dbReference type="Gene3D" id="3.40.50.1240">
    <property type="entry name" value="Phosphoglycerate mutase-like"/>
    <property type="match status" value="1"/>
</dbReference>
<dbReference type="EC" id="6.1.1.5" evidence="1"/>
<dbReference type="AlphaFoldDB" id="A0A2M7TG27"/>
<dbReference type="InterPro" id="IPR013078">
    <property type="entry name" value="His_Pase_superF_clade-1"/>
</dbReference>
<dbReference type="InterPro" id="IPR029033">
    <property type="entry name" value="His_PPase_superfam"/>
</dbReference>
<protein>
    <recommendedName>
        <fullName evidence="1">isoleucine--tRNA ligase</fullName>
        <ecNumber evidence="1">6.1.1.5</ecNumber>
    </recommendedName>
</protein>
<evidence type="ECO:0000313" key="12">
    <source>
        <dbReference type="Proteomes" id="UP000230553"/>
    </source>
</evidence>
<comment type="caution">
    <text evidence="11">The sequence shown here is derived from an EMBL/GenBank/DDBJ whole genome shotgun (WGS) entry which is preliminary data.</text>
</comment>
<dbReference type="PRINTS" id="PR00984">
    <property type="entry name" value="TRNASYNTHILE"/>
</dbReference>
<dbReference type="Pfam" id="PF19302">
    <property type="entry name" value="DUF5915"/>
    <property type="match status" value="1"/>
</dbReference>
<keyword evidence="3" id="KW-0547">Nucleotide-binding</keyword>
<dbReference type="Pfam" id="PF00133">
    <property type="entry name" value="tRNA-synt_1"/>
    <property type="match status" value="3"/>
</dbReference>
<name>A0A2M7TG27_9BACT</name>
<dbReference type="InterPro" id="IPR009080">
    <property type="entry name" value="tRNAsynth_Ia_anticodon-bd"/>
</dbReference>
<dbReference type="CDD" id="cd07961">
    <property type="entry name" value="Anticodon_Ia_Ile_ABEc"/>
    <property type="match status" value="1"/>
</dbReference>
<dbReference type="InterPro" id="IPR002301">
    <property type="entry name" value="Ile-tRNA-ligase"/>
</dbReference>
<evidence type="ECO:0000256" key="1">
    <source>
        <dbReference type="ARBA" id="ARBA00013165"/>
    </source>
</evidence>
<evidence type="ECO:0000259" key="9">
    <source>
        <dbReference type="Pfam" id="PF00133"/>
    </source>
</evidence>
<dbReference type="GO" id="GO:0005524">
    <property type="term" value="F:ATP binding"/>
    <property type="evidence" value="ECO:0007669"/>
    <property type="project" value="UniProtKB-KW"/>
</dbReference>
<dbReference type="PANTHER" id="PTHR42780">
    <property type="entry name" value="SOLEUCYL-TRNA SYNTHETASE"/>
    <property type="match status" value="1"/>
</dbReference>
<dbReference type="InterPro" id="IPR002300">
    <property type="entry name" value="aa-tRNA-synth_Ia"/>
</dbReference>
<dbReference type="InterPro" id="IPR023586">
    <property type="entry name" value="Ile-tRNA-ligase_type2"/>
</dbReference>
<dbReference type="GO" id="GO:0002161">
    <property type="term" value="F:aminoacyl-tRNA deacylase activity"/>
    <property type="evidence" value="ECO:0007669"/>
    <property type="project" value="InterPro"/>
</dbReference>
<feature type="domain" description="Aminoacyl-tRNA synthetase class Ia" evidence="9">
    <location>
        <begin position="533"/>
        <end position="585"/>
    </location>
</feature>
<dbReference type="CDD" id="cd07067">
    <property type="entry name" value="HP_PGM_like"/>
    <property type="match status" value="1"/>
</dbReference>
<feature type="domain" description="Aminoacyl-tRNA synthetase class Ia" evidence="9">
    <location>
        <begin position="1"/>
        <end position="337"/>
    </location>
</feature>
<dbReference type="Proteomes" id="UP000230553">
    <property type="component" value="Unassembled WGS sequence"/>
</dbReference>
<keyword evidence="4" id="KW-0067">ATP-binding</keyword>